<keyword evidence="5 7" id="KW-1133">Transmembrane helix</keyword>
<protein>
    <submittedName>
        <fullName evidence="9">C4-dicarboxylate TRAP transporter large permease protein DctM</fullName>
    </submittedName>
</protein>
<proteinExistence type="predicted"/>
<evidence type="ECO:0000313" key="9">
    <source>
        <dbReference type="EMBL" id="QSQ08124.1"/>
    </source>
</evidence>
<dbReference type="GO" id="GO:0022857">
    <property type="term" value="F:transmembrane transporter activity"/>
    <property type="evidence" value="ECO:0007669"/>
    <property type="project" value="TreeGrafter"/>
</dbReference>
<organism evidence="9 10">
    <name type="scientific">Koleobacter methoxysyntrophicus</name>
    <dbReference type="NCBI Taxonomy" id="2751313"/>
    <lineage>
        <taxon>Bacteria</taxon>
        <taxon>Bacillati</taxon>
        <taxon>Bacillota</taxon>
        <taxon>Clostridia</taxon>
        <taxon>Koleobacterales</taxon>
        <taxon>Koleobacteraceae</taxon>
        <taxon>Koleobacter</taxon>
    </lineage>
</organism>
<feature type="transmembrane region" description="Helical" evidence="7">
    <location>
        <begin position="303"/>
        <end position="325"/>
    </location>
</feature>
<sequence length="425" mass="44933">MTLALFLSLIFFFIINIPIAISIALASIAAILVKGNIPLVVVVQKMFTATDSFPLMAVPFFILAGSLMEFGGISRRLVDFANTIVGRLSGGLALVSIIASMFFGAISGAAAATVAAIGTILIPAMVRRGYDRSFATAVQATAGTLGVMIPPSIPMVIYGVLTGVSIGALFIGGILPGILVGVSLMLVAYKISKDRGYKGDEKVGFNKILMAFKDAILALLMPVIILGGIYGGVFTPTEAAVVAVVYGFIIGFFIYKELKLEHLKDILTNAVVSTAMIMFIIATASVFGWLLASEQIPQVVANALLSISRNPIVILALINILLLFIGTFMETVAAIIILVPVFLPVITQIGVDPLHFGLIIVVNLAIGMVTPPLGVCLFVGCGIANIKLEDITRAVWPFLIAMIVDIILITYIPAISTFLPKMLGM</sequence>
<dbReference type="Pfam" id="PF06808">
    <property type="entry name" value="DctM"/>
    <property type="match status" value="1"/>
</dbReference>
<feature type="transmembrane region" description="Helical" evidence="7">
    <location>
        <begin position="134"/>
        <end position="160"/>
    </location>
</feature>
<feature type="transmembrane region" description="Helical" evidence="7">
    <location>
        <begin position="267"/>
        <end position="291"/>
    </location>
</feature>
<evidence type="ECO:0000256" key="3">
    <source>
        <dbReference type="ARBA" id="ARBA00022519"/>
    </source>
</evidence>
<dbReference type="PIRSF" id="PIRSF006066">
    <property type="entry name" value="HI0050"/>
    <property type="match status" value="1"/>
</dbReference>
<evidence type="ECO:0000256" key="6">
    <source>
        <dbReference type="ARBA" id="ARBA00023136"/>
    </source>
</evidence>
<feature type="transmembrane region" description="Helical" evidence="7">
    <location>
        <begin position="53"/>
        <end position="73"/>
    </location>
</feature>
<dbReference type="InterPro" id="IPR010656">
    <property type="entry name" value="DctM"/>
</dbReference>
<reference evidence="9" key="1">
    <citation type="submission" date="2020-07" db="EMBL/GenBank/DDBJ databases">
        <title>Koleobacter methoxysyntrophicus gen. nov., sp. nov., a novel anaerobic bacterium isolated from deep subsurface oil field and proposal of Koleobacterales ord. nov. in the phylum Firmicutes.</title>
        <authorList>
            <person name="Sakamoto S."/>
            <person name="Tamaki H."/>
        </authorList>
    </citation>
    <scope>NUCLEOTIDE SEQUENCE</scope>
    <source>
        <strain evidence="9">NRmbB1</strain>
    </source>
</reference>
<feature type="transmembrane region" description="Helical" evidence="7">
    <location>
        <begin position="239"/>
        <end position="255"/>
    </location>
</feature>
<evidence type="ECO:0000256" key="1">
    <source>
        <dbReference type="ARBA" id="ARBA00004429"/>
    </source>
</evidence>
<feature type="domain" description="TRAP C4-dicarboxylate transport system permease DctM subunit" evidence="8">
    <location>
        <begin position="6"/>
        <end position="415"/>
    </location>
</feature>
<feature type="transmembrane region" description="Helical" evidence="7">
    <location>
        <begin position="357"/>
        <end position="383"/>
    </location>
</feature>
<feature type="transmembrane region" description="Helical" evidence="7">
    <location>
        <begin position="93"/>
        <end position="122"/>
    </location>
</feature>
<comment type="subcellular location">
    <subcellularLocation>
        <location evidence="1">Cell inner membrane</location>
        <topology evidence="1">Multi-pass membrane protein</topology>
    </subcellularLocation>
</comment>
<keyword evidence="10" id="KW-1185">Reference proteome</keyword>
<feature type="transmembrane region" description="Helical" evidence="7">
    <location>
        <begin position="166"/>
        <end position="189"/>
    </location>
</feature>
<evidence type="ECO:0000256" key="5">
    <source>
        <dbReference type="ARBA" id="ARBA00022989"/>
    </source>
</evidence>
<keyword evidence="6 7" id="KW-0472">Membrane</keyword>
<dbReference type="PANTHER" id="PTHR33362">
    <property type="entry name" value="SIALIC ACID TRAP TRANSPORTER PERMEASE PROTEIN SIAT-RELATED"/>
    <property type="match status" value="1"/>
</dbReference>
<dbReference type="PANTHER" id="PTHR33362:SF3">
    <property type="entry name" value="SIALIC ACID TRAP TRANSPORTER PERMEASE PROTEIN SIAT"/>
    <property type="match status" value="1"/>
</dbReference>
<dbReference type="AlphaFoldDB" id="A0A8A0RK93"/>
<evidence type="ECO:0000256" key="7">
    <source>
        <dbReference type="SAM" id="Phobius"/>
    </source>
</evidence>
<feature type="transmembrane region" description="Helical" evidence="7">
    <location>
        <begin position="395"/>
        <end position="419"/>
    </location>
</feature>
<evidence type="ECO:0000313" key="10">
    <source>
        <dbReference type="Proteomes" id="UP000662904"/>
    </source>
</evidence>
<dbReference type="GO" id="GO:0005886">
    <property type="term" value="C:plasma membrane"/>
    <property type="evidence" value="ECO:0007669"/>
    <property type="project" value="UniProtKB-SubCell"/>
</dbReference>
<feature type="transmembrane region" description="Helical" evidence="7">
    <location>
        <begin position="210"/>
        <end position="233"/>
    </location>
</feature>
<dbReference type="KEGG" id="kme:H0A61_00444"/>
<evidence type="ECO:0000256" key="2">
    <source>
        <dbReference type="ARBA" id="ARBA00022475"/>
    </source>
</evidence>
<dbReference type="Proteomes" id="UP000662904">
    <property type="component" value="Chromosome"/>
</dbReference>
<dbReference type="RefSeq" id="WP_206708357.1">
    <property type="nucleotide sequence ID" value="NZ_CP059066.1"/>
</dbReference>
<accession>A0A8A0RK93</accession>
<feature type="transmembrane region" description="Helical" evidence="7">
    <location>
        <begin position="6"/>
        <end position="33"/>
    </location>
</feature>
<dbReference type="EMBL" id="CP059066">
    <property type="protein sequence ID" value="QSQ08124.1"/>
    <property type="molecule type" value="Genomic_DNA"/>
</dbReference>
<keyword evidence="3" id="KW-0997">Cell inner membrane</keyword>
<dbReference type="InterPro" id="IPR004681">
    <property type="entry name" value="TRAP_DctM"/>
</dbReference>
<keyword evidence="4 7" id="KW-0812">Transmembrane</keyword>
<name>A0A8A0RK93_9FIRM</name>
<keyword evidence="2" id="KW-1003">Cell membrane</keyword>
<evidence type="ECO:0000256" key="4">
    <source>
        <dbReference type="ARBA" id="ARBA00022692"/>
    </source>
</evidence>
<feature type="transmembrane region" description="Helical" evidence="7">
    <location>
        <begin position="332"/>
        <end position="351"/>
    </location>
</feature>
<dbReference type="NCBIfam" id="TIGR00786">
    <property type="entry name" value="dctM"/>
    <property type="match status" value="1"/>
</dbReference>
<evidence type="ECO:0000259" key="8">
    <source>
        <dbReference type="Pfam" id="PF06808"/>
    </source>
</evidence>
<gene>
    <name evidence="9" type="primary">dctM_1</name>
    <name evidence="9" type="ORF">H0A61_00444</name>
</gene>